<organism evidence="1 2">
    <name type="scientific">Durusdinium trenchii</name>
    <dbReference type="NCBI Taxonomy" id="1381693"/>
    <lineage>
        <taxon>Eukaryota</taxon>
        <taxon>Sar</taxon>
        <taxon>Alveolata</taxon>
        <taxon>Dinophyceae</taxon>
        <taxon>Suessiales</taxon>
        <taxon>Symbiodiniaceae</taxon>
        <taxon>Durusdinium</taxon>
    </lineage>
</organism>
<proteinExistence type="predicted"/>
<protein>
    <submittedName>
        <fullName evidence="1">Uncharacterized protein</fullName>
    </submittedName>
</protein>
<name>A0ABP0HZW4_9DINO</name>
<gene>
    <name evidence="1" type="ORF">SCF082_LOCUS4247</name>
</gene>
<dbReference type="Pfam" id="PF00656">
    <property type="entry name" value="Peptidase_C14"/>
    <property type="match status" value="1"/>
</dbReference>
<evidence type="ECO:0000313" key="2">
    <source>
        <dbReference type="Proteomes" id="UP001642464"/>
    </source>
</evidence>
<comment type="caution">
    <text evidence="1">The sequence shown here is derived from an EMBL/GenBank/DDBJ whole genome shotgun (WGS) entry which is preliminary data.</text>
</comment>
<dbReference type="Gene3D" id="3.40.50.1460">
    <property type="match status" value="1"/>
</dbReference>
<dbReference type="EMBL" id="CAXAMM010002213">
    <property type="protein sequence ID" value="CAK8995196.1"/>
    <property type="molecule type" value="Genomic_DNA"/>
</dbReference>
<reference evidence="1 2" key="1">
    <citation type="submission" date="2024-02" db="EMBL/GenBank/DDBJ databases">
        <authorList>
            <person name="Chen Y."/>
            <person name="Shah S."/>
            <person name="Dougan E. K."/>
            <person name="Thang M."/>
            <person name="Chan C."/>
        </authorList>
    </citation>
    <scope>NUCLEOTIDE SEQUENCE [LARGE SCALE GENOMIC DNA]</scope>
</reference>
<dbReference type="InterPro" id="IPR011600">
    <property type="entry name" value="Pept_C14_caspase"/>
</dbReference>
<sequence length="736" mass="81271">MPLNCNFAEALCLGINDYQNETPLRKAVSDAENIAAVFRDLGCCNTVLETENLTKQKIEELVFDFVERTKGHLWKAAQPDAVGAATPAPEGSAEAAAQVDAAAVAKPDAASVPSEGAKTEAGQSEVASVVGDGDLMDLLVVFSVASHGIFAVGKDLPSIPLIMPADLTCSSEPDELIDLNMLLVKGLAQLNPPVNYTLYVWIILDTCRSGAATLWQPPSSCNTGQQAEVAGSRGPEVPKTKRTPVSPDFLYLLACDPGGSASDVKSLTSFLAITLPKDGISIKDACEEAGQRVKELRPGQRPWTHQRLGMGFSKIRNICPPPQLRCIGKETAEDKDLDPAQRTSGTGQSIASSSLSETQTSSPTKPQLGPVEQDEEAGVEQGEVEGPVEHDEEVELLVRCRDDLSHFAALLSRFAALLYRSPFTVAGFGFLLALLVNDLFKNQFGEMIFAHFDQTYQSSISFKCERSGYQELFLDMAKIVLTWFISQKSWFRVLRKDGDRATSLDYLVVVVSVFSVLTSIQRGQDCSRLIARIAYLYGVLNMTLLAASILILMLIHEEFRDVFAPAFLIAFLATALLPGASRFGRNDMHQLHQLQSQATFLRTAHLATRRFRMNEMHQPHQLRPHQLQDLKYAMLSYTLHVLAGAILAVIGVAKTGWHSREEVAKKSRHLLYVSLFWMLVCWLCGTDALKEYNLARATLQRLCNLWKMHLMVRFSDHSIQRRRRKVRFGLCEVEGV</sequence>
<accession>A0ABP0HZW4</accession>
<dbReference type="InterPro" id="IPR029030">
    <property type="entry name" value="Caspase-like_dom_sf"/>
</dbReference>
<dbReference type="Proteomes" id="UP001642464">
    <property type="component" value="Unassembled WGS sequence"/>
</dbReference>
<keyword evidence="2" id="KW-1185">Reference proteome</keyword>
<dbReference type="SUPFAM" id="SSF52129">
    <property type="entry name" value="Caspase-like"/>
    <property type="match status" value="1"/>
</dbReference>
<evidence type="ECO:0000313" key="1">
    <source>
        <dbReference type="EMBL" id="CAK8995196.1"/>
    </source>
</evidence>